<reference evidence="1" key="1">
    <citation type="submission" date="2020-07" db="EMBL/GenBank/DDBJ databases">
        <title>Multicomponent nature underlies the extraordinary mechanical properties of spider dragline silk.</title>
        <authorList>
            <person name="Kono N."/>
            <person name="Nakamura H."/>
            <person name="Mori M."/>
            <person name="Yoshida Y."/>
            <person name="Ohtoshi R."/>
            <person name="Malay A.D."/>
            <person name="Moran D.A.P."/>
            <person name="Tomita M."/>
            <person name="Numata K."/>
            <person name="Arakawa K."/>
        </authorList>
    </citation>
    <scope>NUCLEOTIDE SEQUENCE</scope>
</reference>
<dbReference type="OrthoDB" id="10274231at2759"/>
<comment type="caution">
    <text evidence="1">The sequence shown here is derived from an EMBL/GenBank/DDBJ whole genome shotgun (WGS) entry which is preliminary data.</text>
</comment>
<name>A0A8X6IA94_TRICU</name>
<evidence type="ECO:0000313" key="1">
    <source>
        <dbReference type="EMBL" id="GFQ90602.1"/>
    </source>
</evidence>
<proteinExistence type="predicted"/>
<sequence length="118" mass="13605">MEQSQPMLQAERFPGKNGRFGLGKRFNFPARIPAKIPAASLYFCFCFAFSSNNVTRRETKSNDNKELSYYIQKGSVLVNRHRDKSWWCFNESGSVGGRPGVYFVILPEWVTQYAKHQS</sequence>
<evidence type="ECO:0000313" key="2">
    <source>
        <dbReference type="Proteomes" id="UP000887116"/>
    </source>
</evidence>
<organism evidence="1 2">
    <name type="scientific">Trichonephila clavata</name>
    <name type="common">Joro spider</name>
    <name type="synonym">Nephila clavata</name>
    <dbReference type="NCBI Taxonomy" id="2740835"/>
    <lineage>
        <taxon>Eukaryota</taxon>
        <taxon>Metazoa</taxon>
        <taxon>Ecdysozoa</taxon>
        <taxon>Arthropoda</taxon>
        <taxon>Chelicerata</taxon>
        <taxon>Arachnida</taxon>
        <taxon>Araneae</taxon>
        <taxon>Araneomorphae</taxon>
        <taxon>Entelegynae</taxon>
        <taxon>Araneoidea</taxon>
        <taxon>Nephilidae</taxon>
        <taxon>Trichonephila</taxon>
    </lineage>
</organism>
<dbReference type="AlphaFoldDB" id="A0A8X6IA94"/>
<dbReference type="EMBL" id="BMAO01013716">
    <property type="protein sequence ID" value="GFQ90602.1"/>
    <property type="molecule type" value="Genomic_DNA"/>
</dbReference>
<gene>
    <name evidence="1" type="ORF">TNCT_284031</name>
</gene>
<keyword evidence="2" id="KW-1185">Reference proteome</keyword>
<dbReference type="Proteomes" id="UP000887116">
    <property type="component" value="Unassembled WGS sequence"/>
</dbReference>
<accession>A0A8X6IA94</accession>
<protein>
    <submittedName>
        <fullName evidence="1">Uncharacterized protein</fullName>
    </submittedName>
</protein>